<gene>
    <name evidence="1" type="ORF">DM02DRAFT_94547</name>
</gene>
<dbReference type="Proteomes" id="UP000244855">
    <property type="component" value="Unassembled WGS sequence"/>
</dbReference>
<sequence>MDSLLLCTYSIGNGAWSWFRSSASASSLSAASCSCGCSRPVSFANSIVALTAAMSGFHRSATASKEEGRPAPARTLSRYTEFNGNVGRKSLTRKTEPQVAKTRLWSTRATSTVQHVPLVGPAGTFRSKLNYQGKGHAPDAPDERIEGGVFGRKKCHPQISAF</sequence>
<evidence type="ECO:0000313" key="1">
    <source>
        <dbReference type="EMBL" id="PVH90060.1"/>
    </source>
</evidence>
<name>A0A2V1CWF9_9PLEO</name>
<proteinExistence type="predicted"/>
<organism evidence="1 2">
    <name type="scientific">Periconia macrospinosa</name>
    <dbReference type="NCBI Taxonomy" id="97972"/>
    <lineage>
        <taxon>Eukaryota</taxon>
        <taxon>Fungi</taxon>
        <taxon>Dikarya</taxon>
        <taxon>Ascomycota</taxon>
        <taxon>Pezizomycotina</taxon>
        <taxon>Dothideomycetes</taxon>
        <taxon>Pleosporomycetidae</taxon>
        <taxon>Pleosporales</taxon>
        <taxon>Massarineae</taxon>
        <taxon>Periconiaceae</taxon>
        <taxon>Periconia</taxon>
    </lineage>
</organism>
<evidence type="ECO:0000313" key="2">
    <source>
        <dbReference type="Proteomes" id="UP000244855"/>
    </source>
</evidence>
<reference evidence="1 2" key="1">
    <citation type="journal article" date="2018" name="Sci. Rep.">
        <title>Comparative genomics provides insights into the lifestyle and reveals functional heterogeneity of dark septate endophytic fungi.</title>
        <authorList>
            <person name="Knapp D.G."/>
            <person name="Nemeth J.B."/>
            <person name="Barry K."/>
            <person name="Hainaut M."/>
            <person name="Henrissat B."/>
            <person name="Johnson J."/>
            <person name="Kuo A."/>
            <person name="Lim J.H.P."/>
            <person name="Lipzen A."/>
            <person name="Nolan M."/>
            <person name="Ohm R.A."/>
            <person name="Tamas L."/>
            <person name="Grigoriev I.V."/>
            <person name="Spatafora J.W."/>
            <person name="Nagy L.G."/>
            <person name="Kovacs G.M."/>
        </authorList>
    </citation>
    <scope>NUCLEOTIDE SEQUENCE [LARGE SCALE GENOMIC DNA]</scope>
    <source>
        <strain evidence="1 2">DSE2036</strain>
    </source>
</reference>
<protein>
    <submittedName>
        <fullName evidence="1">Uncharacterized protein</fullName>
    </submittedName>
</protein>
<dbReference type="AlphaFoldDB" id="A0A2V1CWF9"/>
<accession>A0A2V1CWF9</accession>
<keyword evidence="2" id="KW-1185">Reference proteome</keyword>
<dbReference type="EMBL" id="KZ806777">
    <property type="protein sequence ID" value="PVH90060.1"/>
    <property type="molecule type" value="Genomic_DNA"/>
</dbReference>